<dbReference type="AlphaFoldDB" id="A0A382HNJ9"/>
<organism evidence="4">
    <name type="scientific">marine metagenome</name>
    <dbReference type="NCBI Taxonomy" id="408172"/>
    <lineage>
        <taxon>unclassified sequences</taxon>
        <taxon>metagenomes</taxon>
        <taxon>ecological metagenomes</taxon>
    </lineage>
</organism>
<evidence type="ECO:0000256" key="3">
    <source>
        <dbReference type="SAM" id="Phobius"/>
    </source>
</evidence>
<keyword evidence="1" id="KW-0328">Glycosyltransferase</keyword>
<sequence>MHPDTMRLIDRWAGIPICFLTGVWSWIKSARSSKSDNYTKQDFPEIIVFIGLSEIGALVVAYPAIQEARKQFPNSCVYFITASEGAQTLELMGFGQEEILLINTSSLTGMLYDLVKIRRRFNCKRVSAIVLEPFIRISALLTLWIGASQRIGCYRFYNEGGFLGNLLTHRLVYNSHLHASQTYFALAKALLEPLSIEPLLKEKIPSQIRNRLKIDISADDQQILRNRLKLEHPEIALQKILLLNANASDIVPLRKWPMESFVELGKKLLKYPEITIIITGSEAEQQECEVLSRTINPDRVINFSGKTSFKELITLYSISDLLITNDSGPVHFASTTDIPILALFGPETPKIFGPMSPNAKVISTELACSPCISVFNQKKSSCNDNQCMKQISVKMVLNEAKKFLGNETKKAEIID</sequence>
<dbReference type="PANTHER" id="PTHR30160">
    <property type="entry name" value="TETRAACYLDISACCHARIDE 4'-KINASE-RELATED"/>
    <property type="match status" value="1"/>
</dbReference>
<name>A0A382HNJ9_9ZZZZ</name>
<dbReference type="CDD" id="cd03789">
    <property type="entry name" value="GT9_LPS_heptosyltransferase"/>
    <property type="match status" value="1"/>
</dbReference>
<dbReference type="InterPro" id="IPR002201">
    <property type="entry name" value="Glyco_trans_9"/>
</dbReference>
<dbReference type="GO" id="GO:0009244">
    <property type="term" value="P:lipopolysaccharide core region biosynthetic process"/>
    <property type="evidence" value="ECO:0007669"/>
    <property type="project" value="TreeGrafter"/>
</dbReference>
<feature type="transmembrane region" description="Helical" evidence="3">
    <location>
        <begin position="126"/>
        <end position="147"/>
    </location>
</feature>
<dbReference type="GO" id="GO:0008713">
    <property type="term" value="F:ADP-heptose-lipopolysaccharide heptosyltransferase activity"/>
    <property type="evidence" value="ECO:0007669"/>
    <property type="project" value="TreeGrafter"/>
</dbReference>
<accession>A0A382HNJ9</accession>
<dbReference type="PANTHER" id="PTHR30160:SF7">
    <property type="entry name" value="ADP-HEPTOSE--LPS HEPTOSYLTRANSFERASE 2"/>
    <property type="match status" value="1"/>
</dbReference>
<dbReference type="EMBL" id="UINC01062341">
    <property type="protein sequence ID" value="SVB88868.1"/>
    <property type="molecule type" value="Genomic_DNA"/>
</dbReference>
<reference evidence="4" key="1">
    <citation type="submission" date="2018-05" db="EMBL/GenBank/DDBJ databases">
        <authorList>
            <person name="Lanie J.A."/>
            <person name="Ng W.-L."/>
            <person name="Kazmierczak K.M."/>
            <person name="Andrzejewski T.M."/>
            <person name="Davidsen T.M."/>
            <person name="Wayne K.J."/>
            <person name="Tettelin H."/>
            <person name="Glass J.I."/>
            <person name="Rusch D."/>
            <person name="Podicherti R."/>
            <person name="Tsui H.-C.T."/>
            <person name="Winkler M.E."/>
        </authorList>
    </citation>
    <scope>NUCLEOTIDE SEQUENCE</scope>
</reference>
<evidence type="ECO:0008006" key="5">
    <source>
        <dbReference type="Google" id="ProtNLM"/>
    </source>
</evidence>
<dbReference type="InterPro" id="IPR051199">
    <property type="entry name" value="LPS_LOS_Heptosyltrfase"/>
</dbReference>
<keyword evidence="2" id="KW-0808">Transferase</keyword>
<keyword evidence="3" id="KW-0472">Membrane</keyword>
<feature type="transmembrane region" description="Helical" evidence="3">
    <location>
        <begin position="12"/>
        <end position="27"/>
    </location>
</feature>
<proteinExistence type="predicted"/>
<gene>
    <name evidence="4" type="ORF">METZ01_LOCUS241722</name>
</gene>
<dbReference type="Gene3D" id="3.40.50.2000">
    <property type="entry name" value="Glycogen Phosphorylase B"/>
    <property type="match status" value="2"/>
</dbReference>
<keyword evidence="3" id="KW-1133">Transmembrane helix</keyword>
<protein>
    <recommendedName>
        <fullName evidence="5">Glycosyltransferase family 9 protein</fullName>
    </recommendedName>
</protein>
<dbReference type="SUPFAM" id="SSF53756">
    <property type="entry name" value="UDP-Glycosyltransferase/glycogen phosphorylase"/>
    <property type="match status" value="1"/>
</dbReference>
<evidence type="ECO:0000256" key="1">
    <source>
        <dbReference type="ARBA" id="ARBA00022676"/>
    </source>
</evidence>
<dbReference type="Pfam" id="PF01075">
    <property type="entry name" value="Glyco_transf_9"/>
    <property type="match status" value="1"/>
</dbReference>
<dbReference type="GO" id="GO:0005829">
    <property type="term" value="C:cytosol"/>
    <property type="evidence" value="ECO:0007669"/>
    <property type="project" value="TreeGrafter"/>
</dbReference>
<feature type="transmembrane region" description="Helical" evidence="3">
    <location>
        <begin position="47"/>
        <end position="65"/>
    </location>
</feature>
<evidence type="ECO:0000256" key="2">
    <source>
        <dbReference type="ARBA" id="ARBA00022679"/>
    </source>
</evidence>
<evidence type="ECO:0000313" key="4">
    <source>
        <dbReference type="EMBL" id="SVB88868.1"/>
    </source>
</evidence>
<keyword evidence="3" id="KW-0812">Transmembrane</keyword>